<gene>
    <name evidence="2" type="ORF">U729_1600</name>
</gene>
<evidence type="ECO:0000313" key="3">
    <source>
        <dbReference type="Proteomes" id="UP000030635"/>
    </source>
</evidence>
<dbReference type="Proteomes" id="UP000030635">
    <property type="component" value="Chromosome"/>
</dbReference>
<organism evidence="2 3">
    <name type="scientific">Clostridium baratii str. Sullivan</name>
    <dbReference type="NCBI Taxonomy" id="1415775"/>
    <lineage>
        <taxon>Bacteria</taxon>
        <taxon>Bacillati</taxon>
        <taxon>Bacillota</taxon>
        <taxon>Clostridia</taxon>
        <taxon>Eubacteriales</taxon>
        <taxon>Clostridiaceae</taxon>
        <taxon>Clostridium</taxon>
    </lineage>
</organism>
<dbReference type="PANTHER" id="PTHR33734:SF22">
    <property type="entry name" value="MEMBRANE-BOUND LYTIC MUREIN TRANSGLYCOSYLASE D"/>
    <property type="match status" value="1"/>
</dbReference>
<reference evidence="2 3" key="1">
    <citation type="journal article" date="2015" name="Infect. Genet. Evol.">
        <title>Genomic sequences of six botulinum neurotoxin-producing strains representing three clostridial species illustrate the mobility and diversity of botulinum neurotoxin genes.</title>
        <authorList>
            <person name="Smith T.J."/>
            <person name="Hill K.K."/>
            <person name="Xie G."/>
            <person name="Foley B.T."/>
            <person name="Williamson C.H."/>
            <person name="Foster J.T."/>
            <person name="Johnson S.L."/>
            <person name="Chertkov O."/>
            <person name="Teshima H."/>
            <person name="Gibbons H.S."/>
            <person name="Johnsky L.A."/>
            <person name="Karavis M.A."/>
            <person name="Smith L.A."/>
        </authorList>
    </citation>
    <scope>NUCLEOTIDE SEQUENCE [LARGE SCALE GENOMIC DNA]</scope>
    <source>
        <strain evidence="2">Sullivan</strain>
    </source>
</reference>
<dbReference type="OrthoDB" id="9779340at2"/>
<dbReference type="HOGENOM" id="CLU_037106_0_0_9"/>
<evidence type="ECO:0000313" key="2">
    <source>
        <dbReference type="EMBL" id="AIY82805.1"/>
    </source>
</evidence>
<keyword evidence="3" id="KW-1185">Reference proteome</keyword>
<dbReference type="STRING" id="1561.NPD11_1417"/>
<protein>
    <submittedName>
        <fullName evidence="2">LysM domain protein</fullName>
    </submittedName>
</protein>
<dbReference type="RefSeq" id="WP_039313403.1">
    <property type="nucleotide sequence ID" value="NZ_CP006905.1"/>
</dbReference>
<dbReference type="PANTHER" id="PTHR33734">
    <property type="entry name" value="LYSM DOMAIN-CONTAINING GPI-ANCHORED PROTEIN 2"/>
    <property type="match status" value="1"/>
</dbReference>
<dbReference type="eggNOG" id="COG1388">
    <property type="taxonomic scope" value="Bacteria"/>
</dbReference>
<dbReference type="Pfam" id="PF12673">
    <property type="entry name" value="SipL"/>
    <property type="match status" value="3"/>
</dbReference>
<dbReference type="PROSITE" id="PS51782">
    <property type="entry name" value="LYSM"/>
    <property type="match status" value="1"/>
</dbReference>
<dbReference type="GO" id="GO:0008932">
    <property type="term" value="F:lytic endotransglycosylase activity"/>
    <property type="evidence" value="ECO:0007669"/>
    <property type="project" value="TreeGrafter"/>
</dbReference>
<dbReference type="SMART" id="SM00257">
    <property type="entry name" value="LysM"/>
    <property type="match status" value="1"/>
</dbReference>
<dbReference type="CDD" id="cd00118">
    <property type="entry name" value="LysM"/>
    <property type="match status" value="1"/>
</dbReference>
<dbReference type="InterPro" id="IPR036779">
    <property type="entry name" value="LysM_dom_sf"/>
</dbReference>
<dbReference type="InterPro" id="IPR024300">
    <property type="entry name" value="SipL_SPOCS_dom"/>
</dbReference>
<dbReference type="Pfam" id="PF01476">
    <property type="entry name" value="LysM"/>
    <property type="match status" value="1"/>
</dbReference>
<dbReference type="KEGG" id="cbv:U729_1600"/>
<dbReference type="AlphaFoldDB" id="A0A0A7FV82"/>
<proteinExistence type="predicted"/>
<name>A0A0A7FV82_9CLOT</name>
<evidence type="ECO:0000259" key="1">
    <source>
        <dbReference type="PROSITE" id="PS51782"/>
    </source>
</evidence>
<dbReference type="EMBL" id="CP006905">
    <property type="protein sequence ID" value="AIY82805.1"/>
    <property type="molecule type" value="Genomic_DNA"/>
</dbReference>
<dbReference type="SUPFAM" id="SSF54106">
    <property type="entry name" value="LysM domain"/>
    <property type="match status" value="1"/>
</dbReference>
<feature type="domain" description="LysM" evidence="1">
    <location>
        <begin position="470"/>
        <end position="514"/>
    </location>
</feature>
<dbReference type="InterPro" id="IPR018392">
    <property type="entry name" value="LysM"/>
</dbReference>
<accession>A0A0A7FV82</accession>
<sequence length="519" mass="58563">MSNIDVIKENIQFEQLLRESDTTTMLNEEYLIPDTHPDVHEILMVDAKPTILSKEISGDKVIVDGTVDYNLLYLAKEDELVVSSVNYTQKFSSNLDLDESEHKITCEVCCNVEHIETKIINERKVSIDGVLNFNWEMYKNKEVELIKDVDGADEIEVLKKNEIINSTDVNENVELAGKSLIRVSMDKPQVSRILKSKLELQKKEIKVLEEKIYCGCYCKVFVLYLSNEGRDIQCLEDNVYISKEVEIPNVTSDMIVTGDYDIKGKDVTVEEDDLGEARLVNTEITIACNVKAFSKKSIDVVTDAYSPKVNLELSKNPSRLGILEGVYNNESIVKDNIYINENNMMPDKIITASGDVVITEKSVEENKIMIGGYIRVNVIYKTNDESKYLDKVSGDIPFNISIDASGVNERMKALVKAAMENLDVSIEANTIAVRCTLVTIAKVLYEVEKNFVNDIVVGDGEEVKKKSSITIYVVGKGDTLWELAKRYRTTMDDIIRLNELEDPDYLVPGQKLLIPGRAM</sequence>
<dbReference type="Gene3D" id="3.10.350.10">
    <property type="entry name" value="LysM domain"/>
    <property type="match status" value="1"/>
</dbReference>